<dbReference type="RefSeq" id="WP_140587435.1">
    <property type="nucleotide sequence ID" value="NZ_VFRR01000005.1"/>
</dbReference>
<evidence type="ECO:0000313" key="3">
    <source>
        <dbReference type="Proteomes" id="UP000315901"/>
    </source>
</evidence>
<dbReference type="Pfam" id="PF10067">
    <property type="entry name" value="DUF2306"/>
    <property type="match status" value="1"/>
</dbReference>
<reference evidence="2 3" key="1">
    <citation type="submission" date="2019-06" db="EMBL/GenBank/DDBJ databases">
        <title>A novel bacterium of genus Marinomonas, isolated from coastal sand.</title>
        <authorList>
            <person name="Huang H."/>
            <person name="Mo K."/>
            <person name="Hu Y."/>
        </authorList>
    </citation>
    <scope>NUCLEOTIDE SEQUENCE [LARGE SCALE GENOMIC DNA]</scope>
    <source>
        <strain evidence="2 3">HB171799</strain>
    </source>
</reference>
<feature type="transmembrane region" description="Helical" evidence="1">
    <location>
        <begin position="36"/>
        <end position="56"/>
    </location>
</feature>
<keyword evidence="3" id="KW-1185">Reference proteome</keyword>
<keyword evidence="1" id="KW-0472">Membrane</keyword>
<dbReference type="EMBL" id="VFRR01000005">
    <property type="protein sequence ID" value="TPE54483.1"/>
    <property type="molecule type" value="Genomic_DNA"/>
</dbReference>
<evidence type="ECO:0000313" key="2">
    <source>
        <dbReference type="EMBL" id="TPE54483.1"/>
    </source>
</evidence>
<keyword evidence="1" id="KW-1133">Transmembrane helix</keyword>
<feature type="transmembrane region" description="Helical" evidence="1">
    <location>
        <begin position="99"/>
        <end position="118"/>
    </location>
</feature>
<dbReference type="OrthoDB" id="9815686at2"/>
<name>A0A501X1Z6_9GAMM</name>
<feature type="transmembrane region" description="Helical" evidence="1">
    <location>
        <begin position="68"/>
        <end position="87"/>
    </location>
</feature>
<evidence type="ECO:0000256" key="1">
    <source>
        <dbReference type="SAM" id="Phobius"/>
    </source>
</evidence>
<dbReference type="AlphaFoldDB" id="A0A501X1Z6"/>
<protein>
    <submittedName>
        <fullName evidence="2">DUF2306 domain-containing protein</fullName>
    </submittedName>
</protein>
<accession>A0A501X1Z6</accession>
<sequence length="160" mass="17752">MTKQLAIYPILASLVLLATCLSVAQTSGLVDYYYTLAYWHLATVLPAFAVGTYLMLVRKGSSLHKQLGRFYMVAMLLTAVISLFMPAQLGPTILDHFGFIHLFSLLAFYSVLEAWLAISRGDIKRHAKAMIGLYVGGLIIAGSFAFMPGRLLHQWLQLLL</sequence>
<dbReference type="Proteomes" id="UP000315901">
    <property type="component" value="Unassembled WGS sequence"/>
</dbReference>
<organism evidence="2 3">
    <name type="scientific">Maribrevibacterium harenarium</name>
    <dbReference type="NCBI Taxonomy" id="2589817"/>
    <lineage>
        <taxon>Bacteria</taxon>
        <taxon>Pseudomonadati</taxon>
        <taxon>Pseudomonadota</taxon>
        <taxon>Gammaproteobacteria</taxon>
        <taxon>Oceanospirillales</taxon>
        <taxon>Oceanospirillaceae</taxon>
        <taxon>Maribrevibacterium</taxon>
    </lineage>
</organism>
<feature type="transmembrane region" description="Helical" evidence="1">
    <location>
        <begin position="130"/>
        <end position="151"/>
    </location>
</feature>
<dbReference type="InterPro" id="IPR018750">
    <property type="entry name" value="DUF2306_membrane"/>
</dbReference>
<comment type="caution">
    <text evidence="2">The sequence shown here is derived from an EMBL/GenBank/DDBJ whole genome shotgun (WGS) entry which is preliminary data.</text>
</comment>
<keyword evidence="1" id="KW-0812">Transmembrane</keyword>
<proteinExistence type="predicted"/>
<gene>
    <name evidence="2" type="ORF">FJM67_04270</name>
</gene>